<organism evidence="3 4">
    <name type="scientific">Tothia fuscella</name>
    <dbReference type="NCBI Taxonomy" id="1048955"/>
    <lineage>
        <taxon>Eukaryota</taxon>
        <taxon>Fungi</taxon>
        <taxon>Dikarya</taxon>
        <taxon>Ascomycota</taxon>
        <taxon>Pezizomycotina</taxon>
        <taxon>Dothideomycetes</taxon>
        <taxon>Pleosporomycetidae</taxon>
        <taxon>Venturiales</taxon>
        <taxon>Cylindrosympodiaceae</taxon>
        <taxon>Tothia</taxon>
    </lineage>
</organism>
<dbReference type="Proteomes" id="UP000800235">
    <property type="component" value="Unassembled WGS sequence"/>
</dbReference>
<dbReference type="SUPFAM" id="SSF56801">
    <property type="entry name" value="Acetyl-CoA synthetase-like"/>
    <property type="match status" value="1"/>
</dbReference>
<reference evidence="3" key="1">
    <citation type="journal article" date="2020" name="Stud. Mycol.">
        <title>101 Dothideomycetes genomes: a test case for predicting lifestyles and emergence of pathogens.</title>
        <authorList>
            <person name="Haridas S."/>
            <person name="Albert R."/>
            <person name="Binder M."/>
            <person name="Bloem J."/>
            <person name="Labutti K."/>
            <person name="Salamov A."/>
            <person name="Andreopoulos B."/>
            <person name="Baker S."/>
            <person name="Barry K."/>
            <person name="Bills G."/>
            <person name="Bluhm B."/>
            <person name="Cannon C."/>
            <person name="Castanera R."/>
            <person name="Culley D."/>
            <person name="Daum C."/>
            <person name="Ezra D."/>
            <person name="Gonzalez J."/>
            <person name="Henrissat B."/>
            <person name="Kuo A."/>
            <person name="Liang C."/>
            <person name="Lipzen A."/>
            <person name="Lutzoni F."/>
            <person name="Magnuson J."/>
            <person name="Mondo S."/>
            <person name="Nolan M."/>
            <person name="Ohm R."/>
            <person name="Pangilinan J."/>
            <person name="Park H.-J."/>
            <person name="Ramirez L."/>
            <person name="Alfaro M."/>
            <person name="Sun H."/>
            <person name="Tritt A."/>
            <person name="Yoshinaga Y."/>
            <person name="Zwiers L.-H."/>
            <person name="Turgeon B."/>
            <person name="Goodwin S."/>
            <person name="Spatafora J."/>
            <person name="Crous P."/>
            <person name="Grigoriev I."/>
        </authorList>
    </citation>
    <scope>NUCLEOTIDE SEQUENCE</scope>
    <source>
        <strain evidence="3">CBS 130266</strain>
    </source>
</reference>
<dbReference type="InterPro" id="IPR042099">
    <property type="entry name" value="ANL_N_sf"/>
</dbReference>
<evidence type="ECO:0000259" key="1">
    <source>
        <dbReference type="Pfam" id="PF00501"/>
    </source>
</evidence>
<evidence type="ECO:0000313" key="3">
    <source>
        <dbReference type="EMBL" id="KAF2436295.1"/>
    </source>
</evidence>
<keyword evidence="4" id="KW-1185">Reference proteome</keyword>
<dbReference type="Gene3D" id="3.40.50.12780">
    <property type="entry name" value="N-terminal domain of ligase-like"/>
    <property type="match status" value="1"/>
</dbReference>
<evidence type="ECO:0000259" key="2">
    <source>
        <dbReference type="Pfam" id="PF13193"/>
    </source>
</evidence>
<dbReference type="OrthoDB" id="6509636at2759"/>
<dbReference type="InterPro" id="IPR020845">
    <property type="entry name" value="AMP-binding_CS"/>
</dbReference>
<name>A0A9P4U3T9_9PEZI</name>
<dbReference type="Pfam" id="PF13193">
    <property type="entry name" value="AMP-binding_C"/>
    <property type="match status" value="1"/>
</dbReference>
<proteinExistence type="predicted"/>
<feature type="domain" description="AMP-binding enzyme C-terminal" evidence="2">
    <location>
        <begin position="465"/>
        <end position="543"/>
    </location>
</feature>
<sequence>MPIFKSRCPDIILPTKVTTWDWLFDSEFSPLSRFDDADLKGYTNAVTKERVNWREVKEYSAYISTALVKKYGLQPGQTVSLFSQNSIWYPVVMMGALRAGAKISGASPAYNVDEMAYALKTADSKFLMTSPESVGVAVGAAKEAGLSRENVFLLEGKLDGYSTVHDLIAIGKSYGPQGQIPSYKFPAGKGNKDVCGYLSFSSGTTGLPKAVMISHQNVIAQCMQVQQFTPPETTQVLAVLPMFHITGLVHQMHLPVLVNAEVLMTPQFTMPIMLGLIQEYKLKELLLVPPILIRLVRDSIVDEYDTSSVIRFSSGAAPLAPEIIGAMAKRFPQSAVGKPYGQTGLKQGYGMTESCSCITAFPLHRVEGYKLGNAVGEIVANTEVKIIKENGGEAEIGEAGEIVARGPQITMGYLANETATRETYEPGGWLRTGDSGMIDDDGIIHILDRIKEMIKVKGSQVAPAELEDLLLGHPKVEDCAVMGIPDDYAGELPKAFVVLKTGIDKDAGVCKELIKYVKEKKTKYKWIKEIELTDEIPKSGSGKILRRMLRDRANGADKGVLVRDGVAEKAML</sequence>
<keyword evidence="3" id="KW-0436">Ligase</keyword>
<dbReference type="InterPro" id="IPR000873">
    <property type="entry name" value="AMP-dep_synth/lig_dom"/>
</dbReference>
<feature type="domain" description="AMP-dependent synthetase/ligase" evidence="1">
    <location>
        <begin position="47"/>
        <end position="414"/>
    </location>
</feature>
<dbReference type="Gene3D" id="3.30.300.30">
    <property type="match status" value="1"/>
</dbReference>
<dbReference type="AlphaFoldDB" id="A0A9P4U3T9"/>
<accession>A0A9P4U3T9</accession>
<gene>
    <name evidence="3" type="ORF">EJ08DRAFT_603422</name>
</gene>
<comment type="caution">
    <text evidence="3">The sequence shown here is derived from an EMBL/GenBank/DDBJ whole genome shotgun (WGS) entry which is preliminary data.</text>
</comment>
<dbReference type="GO" id="GO:0016405">
    <property type="term" value="F:CoA-ligase activity"/>
    <property type="evidence" value="ECO:0007669"/>
    <property type="project" value="TreeGrafter"/>
</dbReference>
<dbReference type="EMBL" id="MU007011">
    <property type="protein sequence ID" value="KAF2436295.1"/>
    <property type="molecule type" value="Genomic_DNA"/>
</dbReference>
<dbReference type="InterPro" id="IPR025110">
    <property type="entry name" value="AMP-bd_C"/>
</dbReference>
<protein>
    <submittedName>
        <fullName evidence="3">4-coumarate-CoA ligase 2</fullName>
    </submittedName>
</protein>
<dbReference type="PROSITE" id="PS00455">
    <property type="entry name" value="AMP_BINDING"/>
    <property type="match status" value="1"/>
</dbReference>
<dbReference type="PANTHER" id="PTHR24096">
    <property type="entry name" value="LONG-CHAIN-FATTY-ACID--COA LIGASE"/>
    <property type="match status" value="1"/>
</dbReference>
<evidence type="ECO:0000313" key="4">
    <source>
        <dbReference type="Proteomes" id="UP000800235"/>
    </source>
</evidence>
<dbReference type="PANTHER" id="PTHR24096:SF422">
    <property type="entry name" value="BCDNA.GH02901"/>
    <property type="match status" value="1"/>
</dbReference>
<dbReference type="InterPro" id="IPR045851">
    <property type="entry name" value="AMP-bd_C_sf"/>
</dbReference>
<dbReference type="Pfam" id="PF00501">
    <property type="entry name" value="AMP-binding"/>
    <property type="match status" value="1"/>
</dbReference>